<dbReference type="AlphaFoldDB" id="A0A5M3MQL2"/>
<gene>
    <name evidence="2" type="ORF">CONPUDRAFT_154788</name>
</gene>
<dbReference type="GeneID" id="19203322"/>
<dbReference type="Proteomes" id="UP000053558">
    <property type="component" value="Unassembled WGS sequence"/>
</dbReference>
<dbReference type="EMBL" id="JH711579">
    <property type="protein sequence ID" value="EIW80791.1"/>
    <property type="molecule type" value="Genomic_DNA"/>
</dbReference>
<comment type="caution">
    <text evidence="2">The sequence shown here is derived from an EMBL/GenBank/DDBJ whole genome shotgun (WGS) entry which is preliminary data.</text>
</comment>
<evidence type="ECO:0000313" key="2">
    <source>
        <dbReference type="EMBL" id="EIW80791.1"/>
    </source>
</evidence>
<proteinExistence type="predicted"/>
<evidence type="ECO:0000313" key="3">
    <source>
        <dbReference type="Proteomes" id="UP000053558"/>
    </source>
</evidence>
<accession>A0A5M3MQL2</accession>
<name>A0A5M3MQL2_CONPW</name>
<feature type="compositionally biased region" description="Polar residues" evidence="1">
    <location>
        <begin position="1"/>
        <end position="18"/>
    </location>
</feature>
<dbReference type="RefSeq" id="XP_007769651.1">
    <property type="nucleotide sequence ID" value="XM_007771461.1"/>
</dbReference>
<evidence type="ECO:0000256" key="1">
    <source>
        <dbReference type="SAM" id="MobiDB-lite"/>
    </source>
</evidence>
<feature type="region of interest" description="Disordered" evidence="1">
    <location>
        <begin position="1"/>
        <end position="107"/>
    </location>
</feature>
<organism evidence="2 3">
    <name type="scientific">Coniophora puteana (strain RWD-64-598)</name>
    <name type="common">Brown rot fungus</name>
    <dbReference type="NCBI Taxonomy" id="741705"/>
    <lineage>
        <taxon>Eukaryota</taxon>
        <taxon>Fungi</taxon>
        <taxon>Dikarya</taxon>
        <taxon>Basidiomycota</taxon>
        <taxon>Agaricomycotina</taxon>
        <taxon>Agaricomycetes</taxon>
        <taxon>Agaricomycetidae</taxon>
        <taxon>Boletales</taxon>
        <taxon>Coniophorineae</taxon>
        <taxon>Coniophoraceae</taxon>
        <taxon>Coniophora</taxon>
    </lineage>
</organism>
<reference evidence="3" key="1">
    <citation type="journal article" date="2012" name="Science">
        <title>The Paleozoic origin of enzymatic lignin decomposition reconstructed from 31 fungal genomes.</title>
        <authorList>
            <person name="Floudas D."/>
            <person name="Binder M."/>
            <person name="Riley R."/>
            <person name="Barry K."/>
            <person name="Blanchette R.A."/>
            <person name="Henrissat B."/>
            <person name="Martinez A.T."/>
            <person name="Otillar R."/>
            <person name="Spatafora J.W."/>
            <person name="Yadav J.S."/>
            <person name="Aerts A."/>
            <person name="Benoit I."/>
            <person name="Boyd A."/>
            <person name="Carlson A."/>
            <person name="Copeland A."/>
            <person name="Coutinho P.M."/>
            <person name="de Vries R.P."/>
            <person name="Ferreira P."/>
            <person name="Findley K."/>
            <person name="Foster B."/>
            <person name="Gaskell J."/>
            <person name="Glotzer D."/>
            <person name="Gorecki P."/>
            <person name="Heitman J."/>
            <person name="Hesse C."/>
            <person name="Hori C."/>
            <person name="Igarashi K."/>
            <person name="Jurgens J.A."/>
            <person name="Kallen N."/>
            <person name="Kersten P."/>
            <person name="Kohler A."/>
            <person name="Kuees U."/>
            <person name="Kumar T.K.A."/>
            <person name="Kuo A."/>
            <person name="LaButti K."/>
            <person name="Larrondo L.F."/>
            <person name="Lindquist E."/>
            <person name="Ling A."/>
            <person name="Lombard V."/>
            <person name="Lucas S."/>
            <person name="Lundell T."/>
            <person name="Martin R."/>
            <person name="McLaughlin D.J."/>
            <person name="Morgenstern I."/>
            <person name="Morin E."/>
            <person name="Murat C."/>
            <person name="Nagy L.G."/>
            <person name="Nolan M."/>
            <person name="Ohm R.A."/>
            <person name="Patyshakuliyeva A."/>
            <person name="Rokas A."/>
            <person name="Ruiz-Duenas F.J."/>
            <person name="Sabat G."/>
            <person name="Salamov A."/>
            <person name="Samejima M."/>
            <person name="Schmutz J."/>
            <person name="Slot J.C."/>
            <person name="St John F."/>
            <person name="Stenlid J."/>
            <person name="Sun H."/>
            <person name="Sun S."/>
            <person name="Syed K."/>
            <person name="Tsang A."/>
            <person name="Wiebenga A."/>
            <person name="Young D."/>
            <person name="Pisabarro A."/>
            <person name="Eastwood D.C."/>
            <person name="Martin F."/>
            <person name="Cullen D."/>
            <person name="Grigoriev I.V."/>
            <person name="Hibbett D.S."/>
        </authorList>
    </citation>
    <scope>NUCLEOTIDE SEQUENCE [LARGE SCALE GENOMIC DNA]</scope>
    <source>
        <strain evidence="3">RWD-64-598 SS2</strain>
    </source>
</reference>
<keyword evidence="3" id="KW-1185">Reference proteome</keyword>
<dbReference type="KEGG" id="cput:CONPUDRAFT_154788"/>
<feature type="compositionally biased region" description="Polar residues" evidence="1">
    <location>
        <begin position="66"/>
        <end position="84"/>
    </location>
</feature>
<protein>
    <submittedName>
        <fullName evidence="2">Uncharacterized protein</fullName>
    </submittedName>
</protein>
<feature type="compositionally biased region" description="Polar residues" evidence="1">
    <location>
        <begin position="26"/>
        <end position="43"/>
    </location>
</feature>
<sequence>MGDVLTSVSVYTEESQPSGADAADLNTAQPQVAEATTSSSEHPTLNARVDDSESTSGSTLVEEPRSQNAASEATSSAPPRQSAFNPLDYMISSQSNPPPPPKTVDPMWILCRPSAGLRNYPNNK</sequence>